<dbReference type="AlphaFoldDB" id="A0AAN8A3Q0"/>
<feature type="region of interest" description="Disordered" evidence="1">
    <location>
        <begin position="75"/>
        <end position="101"/>
    </location>
</feature>
<evidence type="ECO:0000313" key="2">
    <source>
        <dbReference type="EMBL" id="KAK5849673.1"/>
    </source>
</evidence>
<evidence type="ECO:0000313" key="3">
    <source>
        <dbReference type="Proteomes" id="UP001346869"/>
    </source>
</evidence>
<sequence length="101" mass="11070">MWLPHPALSREREKKWGTPNPKKPLQGAPPPSPSLHAGLDELARDKRLCGPAMKGLLTILHPPEALPAGHRLPECRSLSRPQSQHALLPFSAHPCHPRASP</sequence>
<reference evidence="2 3" key="2">
    <citation type="journal article" date="2023" name="Mol. Biol. Evol.">
        <title>Genomics of Secondarily Temperate Adaptation in the Only Non-Antarctic Icefish.</title>
        <authorList>
            <person name="Rivera-Colon A.G."/>
            <person name="Rayamajhi N."/>
            <person name="Minhas B.F."/>
            <person name="Madrigal G."/>
            <person name="Bilyk K.T."/>
            <person name="Yoon V."/>
            <person name="Hune M."/>
            <person name="Gregory S."/>
            <person name="Cheng C.H.C."/>
            <person name="Catchen J.M."/>
        </authorList>
    </citation>
    <scope>NUCLEOTIDE SEQUENCE [LARGE SCALE GENOMIC DNA]</scope>
    <source>
        <strain evidence="2">JMC-PN-2008</strain>
    </source>
</reference>
<name>A0AAN8A3Q0_ELEMC</name>
<evidence type="ECO:0000256" key="1">
    <source>
        <dbReference type="SAM" id="MobiDB-lite"/>
    </source>
</evidence>
<gene>
    <name evidence="2" type="ORF">PBY51_013988</name>
</gene>
<accession>A0AAN8A3Q0</accession>
<feature type="region of interest" description="Disordered" evidence="1">
    <location>
        <begin position="1"/>
        <end position="38"/>
    </location>
</feature>
<keyword evidence="3" id="KW-1185">Reference proteome</keyword>
<organism evidence="2 3">
    <name type="scientific">Eleginops maclovinus</name>
    <name type="common">Patagonian blennie</name>
    <name type="synonym">Eleginus maclovinus</name>
    <dbReference type="NCBI Taxonomy" id="56733"/>
    <lineage>
        <taxon>Eukaryota</taxon>
        <taxon>Metazoa</taxon>
        <taxon>Chordata</taxon>
        <taxon>Craniata</taxon>
        <taxon>Vertebrata</taxon>
        <taxon>Euteleostomi</taxon>
        <taxon>Actinopterygii</taxon>
        <taxon>Neopterygii</taxon>
        <taxon>Teleostei</taxon>
        <taxon>Neoteleostei</taxon>
        <taxon>Acanthomorphata</taxon>
        <taxon>Eupercaria</taxon>
        <taxon>Perciformes</taxon>
        <taxon>Notothenioidei</taxon>
        <taxon>Eleginopidae</taxon>
        <taxon>Eleginops</taxon>
    </lineage>
</organism>
<dbReference type="EMBL" id="JAUZQC010000023">
    <property type="protein sequence ID" value="KAK5849673.1"/>
    <property type="molecule type" value="Genomic_DNA"/>
</dbReference>
<protein>
    <submittedName>
        <fullName evidence="2">Uncharacterized protein</fullName>
    </submittedName>
</protein>
<comment type="caution">
    <text evidence="2">The sequence shown here is derived from an EMBL/GenBank/DDBJ whole genome shotgun (WGS) entry which is preliminary data.</text>
</comment>
<proteinExistence type="predicted"/>
<dbReference type="Proteomes" id="UP001346869">
    <property type="component" value="Unassembled WGS sequence"/>
</dbReference>
<reference evidence="2 3" key="1">
    <citation type="journal article" date="2023" name="Genes (Basel)">
        <title>Chromosome-Level Genome Assembly and Circadian Gene Repertoire of the Patagonia Blennie Eleginops maclovinus-The Closest Ancestral Proxy of Antarctic Cryonotothenioids.</title>
        <authorList>
            <person name="Cheng C.C."/>
            <person name="Rivera-Colon A.G."/>
            <person name="Minhas B.F."/>
            <person name="Wilson L."/>
            <person name="Rayamajhi N."/>
            <person name="Vargas-Chacoff L."/>
            <person name="Catchen J.M."/>
        </authorList>
    </citation>
    <scope>NUCLEOTIDE SEQUENCE [LARGE SCALE GENOMIC DNA]</scope>
    <source>
        <strain evidence="2">JMC-PN-2008</strain>
    </source>
</reference>